<dbReference type="AlphaFoldDB" id="A0A0F9G980"/>
<organism evidence="1">
    <name type="scientific">marine sediment metagenome</name>
    <dbReference type="NCBI Taxonomy" id="412755"/>
    <lineage>
        <taxon>unclassified sequences</taxon>
        <taxon>metagenomes</taxon>
        <taxon>ecological metagenomes</taxon>
    </lineage>
</organism>
<proteinExistence type="predicted"/>
<comment type="caution">
    <text evidence="1">The sequence shown here is derived from an EMBL/GenBank/DDBJ whole genome shotgun (WGS) entry which is preliminary data.</text>
</comment>
<name>A0A0F9G980_9ZZZZ</name>
<dbReference type="EMBL" id="LAZR01029369">
    <property type="protein sequence ID" value="KKL59782.1"/>
    <property type="molecule type" value="Genomic_DNA"/>
</dbReference>
<evidence type="ECO:0000313" key="1">
    <source>
        <dbReference type="EMBL" id="KKL59782.1"/>
    </source>
</evidence>
<reference evidence="1" key="1">
    <citation type="journal article" date="2015" name="Nature">
        <title>Complex archaea that bridge the gap between prokaryotes and eukaryotes.</title>
        <authorList>
            <person name="Spang A."/>
            <person name="Saw J.H."/>
            <person name="Jorgensen S.L."/>
            <person name="Zaremba-Niedzwiedzka K."/>
            <person name="Martijn J."/>
            <person name="Lind A.E."/>
            <person name="van Eijk R."/>
            <person name="Schleper C."/>
            <person name="Guy L."/>
            <person name="Ettema T.J."/>
        </authorList>
    </citation>
    <scope>NUCLEOTIDE SEQUENCE</scope>
</reference>
<sequence>MNVSEEIKKGIIETLKKGTFEKVSVEADMIELEPEGDVRRYKAGERLHYKITIKLEDKS</sequence>
<accession>A0A0F9G980</accession>
<protein>
    <submittedName>
        <fullName evidence="1">Uncharacterized protein</fullName>
    </submittedName>
</protein>
<gene>
    <name evidence="1" type="ORF">LCGC14_2211900</name>
</gene>